<name>A0A1D6HDF8_MAIZE</name>
<dbReference type="EMBL" id="CM000781">
    <property type="protein sequence ID" value="AQK72719.1"/>
    <property type="molecule type" value="Genomic_DNA"/>
</dbReference>
<gene>
    <name evidence="1" type="ORF">ZEAMMB73_Zm00001d017257</name>
</gene>
<organism evidence="1">
    <name type="scientific">Zea mays</name>
    <name type="common">Maize</name>
    <dbReference type="NCBI Taxonomy" id="4577"/>
    <lineage>
        <taxon>Eukaryota</taxon>
        <taxon>Viridiplantae</taxon>
        <taxon>Streptophyta</taxon>
        <taxon>Embryophyta</taxon>
        <taxon>Tracheophyta</taxon>
        <taxon>Spermatophyta</taxon>
        <taxon>Magnoliopsida</taxon>
        <taxon>Liliopsida</taxon>
        <taxon>Poales</taxon>
        <taxon>Poaceae</taxon>
        <taxon>PACMAD clade</taxon>
        <taxon>Panicoideae</taxon>
        <taxon>Andropogonodae</taxon>
        <taxon>Andropogoneae</taxon>
        <taxon>Tripsacinae</taxon>
        <taxon>Zea</taxon>
    </lineage>
</organism>
<dbReference type="InParanoid" id="A0A1D6HDF8"/>
<proteinExistence type="predicted"/>
<protein>
    <submittedName>
        <fullName evidence="1">E2F transcription factor-like E2FE</fullName>
    </submittedName>
</protein>
<accession>A0A1D6HDF8</accession>
<dbReference type="AlphaFoldDB" id="A0A1D6HDF8"/>
<sequence>MRWLRNPNGGNIESIRYKQGYKVDVDIPDQTWVEASKAEIMVICGCLDIPDQTW</sequence>
<evidence type="ECO:0000313" key="1">
    <source>
        <dbReference type="EMBL" id="AQK72719.1"/>
    </source>
</evidence>
<reference evidence="1" key="1">
    <citation type="submission" date="2015-12" db="EMBL/GenBank/DDBJ databases">
        <title>Update maize B73 reference genome by single molecule sequencing technologies.</title>
        <authorList>
            <consortium name="Maize Genome Sequencing Project"/>
            <person name="Ware D."/>
        </authorList>
    </citation>
    <scope>NUCLEOTIDE SEQUENCE</scope>
    <source>
        <tissue evidence="1">Seedling</tissue>
    </source>
</reference>